<dbReference type="Proteomes" id="UP001219518">
    <property type="component" value="Unassembled WGS sequence"/>
</dbReference>
<reference evidence="2" key="1">
    <citation type="submission" date="2021-07" db="EMBL/GenBank/DDBJ databases">
        <authorList>
            <person name="Catto M.A."/>
            <person name="Jacobson A."/>
            <person name="Kennedy G."/>
            <person name="Labadie P."/>
            <person name="Hunt B.G."/>
            <person name="Srinivasan R."/>
        </authorList>
    </citation>
    <scope>NUCLEOTIDE SEQUENCE</scope>
    <source>
        <strain evidence="2">PL_HMW_Pooled</strain>
        <tissue evidence="2">Head</tissue>
    </source>
</reference>
<reference evidence="2" key="2">
    <citation type="journal article" date="2023" name="BMC Genomics">
        <title>Pest status, molecular evolution, and epigenetic factors derived from the genome assembly of Frankliniella fusca, a thysanopteran phytovirus vector.</title>
        <authorList>
            <person name="Catto M.A."/>
            <person name="Labadie P.E."/>
            <person name="Jacobson A.L."/>
            <person name="Kennedy G.G."/>
            <person name="Srinivasan R."/>
            <person name="Hunt B.G."/>
        </authorList>
    </citation>
    <scope>NUCLEOTIDE SEQUENCE</scope>
    <source>
        <strain evidence="2">PL_HMW_Pooled</strain>
    </source>
</reference>
<proteinExistence type="predicted"/>
<evidence type="ECO:0000256" key="1">
    <source>
        <dbReference type="SAM" id="MobiDB-lite"/>
    </source>
</evidence>
<keyword evidence="3" id="KW-1185">Reference proteome</keyword>
<gene>
    <name evidence="2" type="ORF">KUF71_003727</name>
</gene>
<feature type="region of interest" description="Disordered" evidence="1">
    <location>
        <begin position="52"/>
        <end position="76"/>
    </location>
</feature>
<name>A0AAE1GUI3_9NEOP</name>
<feature type="region of interest" description="Disordered" evidence="1">
    <location>
        <begin position="1"/>
        <end position="29"/>
    </location>
</feature>
<evidence type="ECO:0000313" key="3">
    <source>
        <dbReference type="Proteomes" id="UP001219518"/>
    </source>
</evidence>
<comment type="caution">
    <text evidence="2">The sequence shown here is derived from an EMBL/GenBank/DDBJ whole genome shotgun (WGS) entry which is preliminary data.</text>
</comment>
<organism evidence="2 3">
    <name type="scientific">Frankliniella fusca</name>
    <dbReference type="NCBI Taxonomy" id="407009"/>
    <lineage>
        <taxon>Eukaryota</taxon>
        <taxon>Metazoa</taxon>
        <taxon>Ecdysozoa</taxon>
        <taxon>Arthropoda</taxon>
        <taxon>Hexapoda</taxon>
        <taxon>Insecta</taxon>
        <taxon>Pterygota</taxon>
        <taxon>Neoptera</taxon>
        <taxon>Paraneoptera</taxon>
        <taxon>Thysanoptera</taxon>
        <taxon>Terebrantia</taxon>
        <taxon>Thripoidea</taxon>
        <taxon>Thripidae</taxon>
        <taxon>Frankliniella</taxon>
    </lineage>
</organism>
<dbReference type="AlphaFoldDB" id="A0AAE1GUI3"/>
<accession>A0AAE1GUI3</accession>
<evidence type="ECO:0000313" key="2">
    <source>
        <dbReference type="EMBL" id="KAK3909128.1"/>
    </source>
</evidence>
<dbReference type="EMBL" id="JAHWGI010000085">
    <property type="protein sequence ID" value="KAK3909128.1"/>
    <property type="molecule type" value="Genomic_DNA"/>
</dbReference>
<protein>
    <submittedName>
        <fullName evidence="2">Mucin-16</fullName>
    </submittedName>
</protein>
<sequence length="76" mass="7962">MTGKTAGRLAAPLGPAREDDQDDAIAARPDGGGLWSGPLWIELGVNVVSSSPRSWSGQHGALLQRRPQRTIGSSKV</sequence>